<protein>
    <submittedName>
        <fullName evidence="2">Uncharacterized protein</fullName>
    </submittedName>
</protein>
<reference evidence="2 3" key="1">
    <citation type="submission" date="2015-12" db="EMBL/GenBank/DDBJ databases">
        <title>The genome of Folsomia candida.</title>
        <authorList>
            <person name="Faddeeva A."/>
            <person name="Derks M.F."/>
            <person name="Anvar Y."/>
            <person name="Smit S."/>
            <person name="Van Straalen N."/>
            <person name="Roelofs D."/>
        </authorList>
    </citation>
    <scope>NUCLEOTIDE SEQUENCE [LARGE SCALE GENOMIC DNA]</scope>
    <source>
        <strain evidence="2 3">VU population</strain>
        <tissue evidence="2">Whole body</tissue>
    </source>
</reference>
<evidence type="ECO:0000313" key="3">
    <source>
        <dbReference type="Proteomes" id="UP000198287"/>
    </source>
</evidence>
<accession>A0A226DJ92</accession>
<comment type="caution">
    <text evidence="2">The sequence shown here is derived from an EMBL/GenBank/DDBJ whole genome shotgun (WGS) entry which is preliminary data.</text>
</comment>
<gene>
    <name evidence="2" type="ORF">Fcan01_20243</name>
</gene>
<dbReference type="EMBL" id="LNIX01000018">
    <property type="protein sequence ID" value="OXA45058.1"/>
    <property type="molecule type" value="Genomic_DNA"/>
</dbReference>
<feature type="transmembrane region" description="Helical" evidence="1">
    <location>
        <begin position="12"/>
        <end position="30"/>
    </location>
</feature>
<dbReference type="Proteomes" id="UP000198287">
    <property type="component" value="Unassembled WGS sequence"/>
</dbReference>
<keyword evidence="3" id="KW-1185">Reference proteome</keyword>
<organism evidence="2 3">
    <name type="scientific">Folsomia candida</name>
    <name type="common">Springtail</name>
    <dbReference type="NCBI Taxonomy" id="158441"/>
    <lineage>
        <taxon>Eukaryota</taxon>
        <taxon>Metazoa</taxon>
        <taxon>Ecdysozoa</taxon>
        <taxon>Arthropoda</taxon>
        <taxon>Hexapoda</taxon>
        <taxon>Collembola</taxon>
        <taxon>Entomobryomorpha</taxon>
        <taxon>Isotomoidea</taxon>
        <taxon>Isotomidae</taxon>
        <taxon>Proisotominae</taxon>
        <taxon>Folsomia</taxon>
    </lineage>
</organism>
<proteinExistence type="predicted"/>
<sequence>MQISIKELIKELATIRSLILFICILVLIKIRDYSSHLTYLDGNEVTAKVGFRIMKRSTQLALGVYPGHSKILDNIEYLDEKLDHFIGTNIPYQMLMLGFVFNETRVRARRVLGQGPFFDKQGVDIGRLIARLRIECEKFWETYYWEEYAWNRDYIDNIWHLDQNKIRYYMQLNDIASESFEKSMKTVNDAMAKRHWQVLLELVDLAGSPTEDEKKAGFEAKKLYSKDENDKNFYKHEFFWVYEKIFKVDCYFERKDAIPYSLMGKWDWGFGHGGLNSGMEK</sequence>
<evidence type="ECO:0000256" key="1">
    <source>
        <dbReference type="SAM" id="Phobius"/>
    </source>
</evidence>
<name>A0A226DJ92_FOLCA</name>
<keyword evidence="1" id="KW-0472">Membrane</keyword>
<evidence type="ECO:0000313" key="2">
    <source>
        <dbReference type="EMBL" id="OXA45058.1"/>
    </source>
</evidence>
<dbReference type="AlphaFoldDB" id="A0A226DJ92"/>
<keyword evidence="1" id="KW-0812">Transmembrane</keyword>
<keyword evidence="1" id="KW-1133">Transmembrane helix</keyword>